<evidence type="ECO:0000256" key="2">
    <source>
        <dbReference type="SAM" id="Phobius"/>
    </source>
</evidence>
<dbReference type="InterPro" id="IPR003425">
    <property type="entry name" value="CCB3/YggT"/>
</dbReference>
<sequence>MKAVLDVIMVILQLYWWVLLVMIIMSWLISFNVINTRNQFVAAVWRVVNQLTEPLLNPIRRFMPNFSGLDISPIILFLIIFFIQQLILRYGYAAVP</sequence>
<feature type="transmembrane region" description="Helical" evidence="2">
    <location>
        <begin position="7"/>
        <end position="29"/>
    </location>
</feature>
<dbReference type="RefSeq" id="WP_113124100.1">
    <property type="nucleotide sequence ID" value="NZ_CP104965.1"/>
</dbReference>
<protein>
    <submittedName>
        <fullName evidence="3">YggT family protein</fullName>
    </submittedName>
</protein>
<dbReference type="EMBL" id="CP104965">
    <property type="protein sequence ID" value="UXN71442.1"/>
    <property type="molecule type" value="Genomic_DNA"/>
</dbReference>
<dbReference type="Proteomes" id="UP001061862">
    <property type="component" value="Chromosome"/>
</dbReference>
<dbReference type="Pfam" id="PF02325">
    <property type="entry name" value="CCB3_YggT"/>
    <property type="match status" value="1"/>
</dbReference>
<keyword evidence="2" id="KW-0472">Membrane</keyword>
<accession>A0ABY6CJB3</accession>
<feature type="transmembrane region" description="Helical" evidence="2">
    <location>
        <begin position="71"/>
        <end position="92"/>
    </location>
</feature>
<keyword evidence="2" id="KW-1133">Transmembrane helix</keyword>
<proteinExistence type="inferred from homology"/>
<keyword evidence="2" id="KW-0812">Transmembrane</keyword>
<keyword evidence="4" id="KW-1185">Reference proteome</keyword>
<reference evidence="3 4" key="1">
    <citation type="submission" date="2022-09" db="EMBL/GenBank/DDBJ databases">
        <title>Interaction between co-microsymbionts with complementary sets of symbiotic genes in legume-rhizobium systems.</title>
        <authorList>
            <person name="Safronova V."/>
            <person name="Sazanova A."/>
            <person name="Afonin A."/>
            <person name="Chirak E."/>
        </authorList>
    </citation>
    <scope>NUCLEOTIDE SEQUENCE [LARGE SCALE GENOMIC DNA]</scope>
    <source>
        <strain evidence="3 4">A18/4-1</strain>
    </source>
</reference>
<comment type="similarity">
    <text evidence="1">Belongs to the YggT family.</text>
</comment>
<evidence type="ECO:0000313" key="3">
    <source>
        <dbReference type="EMBL" id="UXN71442.1"/>
    </source>
</evidence>
<evidence type="ECO:0000313" key="4">
    <source>
        <dbReference type="Proteomes" id="UP001061862"/>
    </source>
</evidence>
<evidence type="ECO:0000256" key="1">
    <source>
        <dbReference type="ARBA" id="ARBA00010894"/>
    </source>
</evidence>
<name>A0ABY6CJB3_9HYPH</name>
<dbReference type="PANTHER" id="PTHR33219">
    <property type="entry name" value="YLMG HOMOLOG PROTEIN 2, CHLOROPLASTIC"/>
    <property type="match status" value="1"/>
</dbReference>
<dbReference type="PANTHER" id="PTHR33219:SF14">
    <property type="entry name" value="PROTEIN COFACTOR ASSEMBLY OF COMPLEX C SUBUNIT B CCB3, CHLOROPLASTIC-RELATED"/>
    <property type="match status" value="1"/>
</dbReference>
<organism evidence="3 4">
    <name type="scientific">Devosia neptuniae</name>
    <dbReference type="NCBI Taxonomy" id="191302"/>
    <lineage>
        <taxon>Bacteria</taxon>
        <taxon>Pseudomonadati</taxon>
        <taxon>Pseudomonadota</taxon>
        <taxon>Alphaproteobacteria</taxon>
        <taxon>Hyphomicrobiales</taxon>
        <taxon>Devosiaceae</taxon>
        <taxon>Devosia</taxon>
    </lineage>
</organism>
<gene>
    <name evidence="3" type="ORF">N8A98_09780</name>
</gene>